<dbReference type="AlphaFoldDB" id="A0A7W8V4B3"/>
<dbReference type="EMBL" id="JACHDD010000001">
    <property type="protein sequence ID" value="MBB5422532.1"/>
    <property type="molecule type" value="Genomic_DNA"/>
</dbReference>
<evidence type="ECO:0000313" key="2">
    <source>
        <dbReference type="Proteomes" id="UP000592780"/>
    </source>
</evidence>
<proteinExistence type="predicted"/>
<keyword evidence="2" id="KW-1185">Reference proteome</keyword>
<comment type="caution">
    <text evidence="1">The sequence shown here is derived from an EMBL/GenBank/DDBJ whole genome shotgun (WGS) entry which is preliminary data.</text>
</comment>
<dbReference type="SUPFAM" id="SSF54631">
    <property type="entry name" value="CBS-domain pair"/>
    <property type="match status" value="1"/>
</dbReference>
<gene>
    <name evidence="1" type="ORF">HDG40_000673</name>
</gene>
<dbReference type="InterPro" id="IPR046342">
    <property type="entry name" value="CBS_dom_sf"/>
</dbReference>
<organism evidence="1 2">
    <name type="scientific">Paraburkholderia atlantica</name>
    <dbReference type="NCBI Taxonomy" id="2654982"/>
    <lineage>
        <taxon>Bacteria</taxon>
        <taxon>Pseudomonadati</taxon>
        <taxon>Pseudomonadota</taxon>
        <taxon>Betaproteobacteria</taxon>
        <taxon>Burkholderiales</taxon>
        <taxon>Burkholderiaceae</taxon>
        <taxon>Paraburkholderia</taxon>
    </lineage>
</organism>
<name>A0A7W8V4B3_PARAM</name>
<dbReference type="Proteomes" id="UP000592780">
    <property type="component" value="Unassembled WGS sequence"/>
</dbReference>
<dbReference type="RefSeq" id="WP_227717648.1">
    <property type="nucleotide sequence ID" value="NZ_JACHDD010000001.1"/>
</dbReference>
<dbReference type="Gene3D" id="3.10.580.10">
    <property type="entry name" value="CBS-domain"/>
    <property type="match status" value="1"/>
</dbReference>
<protein>
    <submittedName>
        <fullName evidence="1">Uncharacterized protein</fullName>
    </submittedName>
</protein>
<evidence type="ECO:0000313" key="1">
    <source>
        <dbReference type="EMBL" id="MBB5422532.1"/>
    </source>
</evidence>
<sequence length="134" mass="14187">MRAPCAASRDTGVRSSVIGAYGGTVVDQLSSGAVVLVKWPNGSPHEAWTGRSHGHGLPVDPAANARHHVDEVMTRTVRTIDASLSVADALAQYFGSTQIHRAYPVVQAGWLVGMADRQMLSAALDGDGRRAVRE</sequence>
<accession>A0A7W8V4B3</accession>
<reference evidence="1 2" key="1">
    <citation type="submission" date="2020-08" db="EMBL/GenBank/DDBJ databases">
        <title>Genomic Encyclopedia of Type Strains, Phase IV (KMG-V): Genome sequencing to study the core and pangenomes of soil and plant-associated prokaryotes.</title>
        <authorList>
            <person name="Whitman W."/>
        </authorList>
    </citation>
    <scope>NUCLEOTIDE SEQUENCE [LARGE SCALE GENOMIC DNA]</scope>
    <source>
        <strain evidence="1 2">JPY158</strain>
    </source>
</reference>